<dbReference type="RefSeq" id="WP_021855682.1">
    <property type="nucleotide sequence ID" value="NZ_DAWBWQ010000066.1"/>
</dbReference>
<comment type="caution">
    <text evidence="2">The sequence shown here is derived from an EMBL/GenBank/DDBJ whole genome shotgun (WGS) entry which is preliminary data.</text>
</comment>
<gene>
    <name evidence="2" type="ORF">ACU52_04755</name>
</gene>
<proteinExistence type="predicted"/>
<dbReference type="GO" id="GO:0005829">
    <property type="term" value="C:cytosol"/>
    <property type="evidence" value="ECO:0007669"/>
    <property type="project" value="TreeGrafter"/>
</dbReference>
<dbReference type="Proteomes" id="UP000036951">
    <property type="component" value="Unassembled WGS sequence"/>
</dbReference>
<keyword evidence="2" id="KW-0418">Kinase</keyword>
<dbReference type="PANTHER" id="PTHR37419">
    <property type="entry name" value="SERINE/THREONINE-PROTEIN KINASE TOXIN HIPA"/>
    <property type="match status" value="1"/>
</dbReference>
<dbReference type="EMBL" id="LFQU01000006">
    <property type="protein sequence ID" value="KOO68983.1"/>
    <property type="molecule type" value="Genomic_DNA"/>
</dbReference>
<sequence length="114" mass="12979">MKTAIVYLYDRLAGRLTEDENGFTFLYDPDFLASDGAEAVSLTLPLTDKPYHDTVLFPFFDGLIPEGWLLNIAEKSWKINQRDRMSLLLACCKDCIGAVSVVPEQDDKEEEREE</sequence>
<dbReference type="GO" id="GO:0004674">
    <property type="term" value="F:protein serine/threonine kinase activity"/>
    <property type="evidence" value="ECO:0007669"/>
    <property type="project" value="TreeGrafter"/>
</dbReference>
<dbReference type="InterPro" id="IPR017508">
    <property type="entry name" value="HipA_N1"/>
</dbReference>
<keyword evidence="2" id="KW-0808">Transferase</keyword>
<evidence type="ECO:0000259" key="1">
    <source>
        <dbReference type="Pfam" id="PF13657"/>
    </source>
</evidence>
<dbReference type="NCBIfam" id="TIGR03071">
    <property type="entry name" value="couple_hipA"/>
    <property type="match status" value="1"/>
</dbReference>
<organism evidence="2 3">
    <name type="scientific">Xylanibacter rarus</name>
    <dbReference type="NCBI Taxonomy" id="1676614"/>
    <lineage>
        <taxon>Bacteria</taxon>
        <taxon>Pseudomonadati</taxon>
        <taxon>Bacteroidota</taxon>
        <taxon>Bacteroidia</taxon>
        <taxon>Bacteroidales</taxon>
        <taxon>Prevotellaceae</taxon>
        <taxon>Xylanibacter</taxon>
    </lineage>
</organism>
<dbReference type="InterPro" id="IPR052028">
    <property type="entry name" value="HipA_Ser/Thr_kinase"/>
</dbReference>
<protein>
    <submittedName>
        <fullName evidence="2">Phosphatidylinositol kinase</fullName>
    </submittedName>
</protein>
<name>A0A8E1QYD5_9BACT</name>
<dbReference type="Pfam" id="PF13657">
    <property type="entry name" value="Couple_hipA"/>
    <property type="match status" value="1"/>
</dbReference>
<dbReference type="PANTHER" id="PTHR37419:SF6">
    <property type="entry name" value="KINASE HI_0665-RELATED"/>
    <property type="match status" value="1"/>
</dbReference>
<keyword evidence="3" id="KW-1185">Reference proteome</keyword>
<evidence type="ECO:0000313" key="2">
    <source>
        <dbReference type="EMBL" id="KOO68983.1"/>
    </source>
</evidence>
<reference evidence="2 3" key="1">
    <citation type="submission" date="2015-06" db="EMBL/GenBank/DDBJ databases">
        <title>Prevotella sp. 109, sp. nov., a novel member of the family Prevotellaceae isolated from human faeces.</title>
        <authorList>
            <person name="Shkoporov A.N."/>
            <person name="Chaplin A.V."/>
            <person name="Kafarskaia L.I."/>
            <person name="Efimov B.A."/>
        </authorList>
    </citation>
    <scope>NUCLEOTIDE SEQUENCE [LARGE SCALE GENOMIC DNA]</scope>
    <source>
        <strain evidence="2 3">109</strain>
    </source>
</reference>
<feature type="domain" description="HipA N-terminal subdomain 1" evidence="1">
    <location>
        <begin position="5"/>
        <end position="101"/>
    </location>
</feature>
<accession>A0A8E1QYD5</accession>
<dbReference type="OrthoDB" id="196808at2"/>
<evidence type="ECO:0000313" key="3">
    <source>
        <dbReference type="Proteomes" id="UP000036951"/>
    </source>
</evidence>
<dbReference type="AlphaFoldDB" id="A0A8E1QYD5"/>